<dbReference type="KEGG" id="eiv:EIN_121060"/>
<dbReference type="VEuPathDB" id="AmoebaDB:EIN_121060"/>
<dbReference type="SMART" id="SM00261">
    <property type="entry name" value="FU"/>
    <property type="match status" value="2"/>
</dbReference>
<dbReference type="InterPro" id="IPR006212">
    <property type="entry name" value="Furin_repeat"/>
</dbReference>
<protein>
    <submittedName>
        <fullName evidence="3">Protein serine/threonine kinase, putative</fullName>
    </submittedName>
</protein>
<evidence type="ECO:0000256" key="1">
    <source>
        <dbReference type="SAM" id="Phobius"/>
    </source>
</evidence>
<reference evidence="3 4" key="1">
    <citation type="submission" date="2012-10" db="EMBL/GenBank/DDBJ databases">
        <authorList>
            <person name="Zafar N."/>
            <person name="Inman J."/>
            <person name="Hall N."/>
            <person name="Lorenzi H."/>
            <person name="Caler E."/>
        </authorList>
    </citation>
    <scope>NUCLEOTIDE SEQUENCE [LARGE SCALE GENOMIC DNA]</scope>
    <source>
        <strain evidence="3 4">IP1</strain>
    </source>
</reference>
<keyword evidence="1" id="KW-1133">Transmembrane helix</keyword>
<dbReference type="GeneID" id="14885018"/>
<name>L7FKA7_ENTIV</name>
<dbReference type="SUPFAM" id="SSF56112">
    <property type="entry name" value="Protein kinase-like (PK-like)"/>
    <property type="match status" value="1"/>
</dbReference>
<dbReference type="AlphaFoldDB" id="L7FKA7"/>
<feature type="transmembrane region" description="Helical" evidence="1">
    <location>
        <begin position="214"/>
        <end position="240"/>
    </location>
</feature>
<dbReference type="Gene3D" id="2.10.220.10">
    <property type="entry name" value="Hormone Receptor, Insulin-like Growth Factor Receptor 1, Chain A, domain 2"/>
    <property type="match status" value="2"/>
</dbReference>
<feature type="domain" description="Protein kinase" evidence="2">
    <location>
        <begin position="394"/>
        <end position="463"/>
    </location>
</feature>
<dbReference type="Gene3D" id="3.30.200.20">
    <property type="entry name" value="Phosphorylase Kinase, domain 1"/>
    <property type="match status" value="1"/>
</dbReference>
<sequence length="463" mass="51690">MKCQDTFYFEKSTKQCEGCDSSCLTCFDTSTKCLSCPHNTFLSNYKCNTNKNLELTCDQFASFGSGCVACKDGYYRIGLDCFGCDQKCKTCNNKYSCLTCNLTNYKTNSGDCLPQNDIIGCAVNVTQSGCSKCQDGYYIINTNECQECNNNCNTCTLSSNKCTSCNNSLVLLTNGSCVGLSRIFKCKEITKSKCSKCSFWYKPSKDGTSCESQIVWWVIFVAVMCVLIVFIILIVSLVIVTKNILKKLHIHKIEKTTTLFAMNKSNINFVPLQGGVCVSSNVIDLNSDIEQIEVNKETRQVLCVGNTNKNTTKLQFTISSNITKFTIRVDPEVVTIKSGYACEFSVYVKPLCSCKINSTIQLVSKNLKTNEEKYNKISLFGVTQQTTRIDCEELIEDKKLGEGSCGIVYKGSFRGNVVAIKKMKSVLNDNKSMDEFENEVSMLDKFRCDNIVHFFGAVFIPNK</sequence>
<gene>
    <name evidence="3" type="ORF">EIN_121060</name>
</gene>
<keyword evidence="1" id="KW-0472">Membrane</keyword>
<evidence type="ECO:0000313" key="3">
    <source>
        <dbReference type="EMBL" id="ELP86040.1"/>
    </source>
</evidence>
<feature type="non-terminal residue" evidence="3">
    <location>
        <position position="463"/>
    </location>
</feature>
<dbReference type="PANTHER" id="PTHR45756">
    <property type="entry name" value="PALMITOYLTRANSFERASE"/>
    <property type="match status" value="1"/>
</dbReference>
<keyword evidence="3" id="KW-0418">Kinase</keyword>
<accession>L7FKA7</accession>
<evidence type="ECO:0000313" key="4">
    <source>
        <dbReference type="Proteomes" id="UP000014680"/>
    </source>
</evidence>
<evidence type="ECO:0000259" key="2">
    <source>
        <dbReference type="PROSITE" id="PS50011"/>
    </source>
</evidence>
<dbReference type="PROSITE" id="PS50011">
    <property type="entry name" value="PROTEIN_KINASE_DOM"/>
    <property type="match status" value="1"/>
</dbReference>
<dbReference type="Proteomes" id="UP000014680">
    <property type="component" value="Unassembled WGS sequence"/>
</dbReference>
<keyword evidence="1" id="KW-0812">Transmembrane</keyword>
<keyword evidence="4" id="KW-1185">Reference proteome</keyword>
<dbReference type="RefSeq" id="XP_004185386.1">
    <property type="nucleotide sequence ID" value="XM_004185338.1"/>
</dbReference>
<dbReference type="SUPFAM" id="SSF57184">
    <property type="entry name" value="Growth factor receptor domain"/>
    <property type="match status" value="2"/>
</dbReference>
<dbReference type="InterPro" id="IPR000719">
    <property type="entry name" value="Prot_kinase_dom"/>
</dbReference>
<dbReference type="InterPro" id="IPR053215">
    <property type="entry name" value="TKL_Ser/Thr_kinase"/>
</dbReference>
<dbReference type="PANTHER" id="PTHR45756:SF1">
    <property type="entry name" value="PROTEIN KINASE DOMAIN CONTAINING PROTEIN"/>
    <property type="match status" value="1"/>
</dbReference>
<dbReference type="GO" id="GO:0005524">
    <property type="term" value="F:ATP binding"/>
    <property type="evidence" value="ECO:0007669"/>
    <property type="project" value="InterPro"/>
</dbReference>
<proteinExistence type="predicted"/>
<dbReference type="OrthoDB" id="300641at2759"/>
<dbReference type="InterPro" id="IPR001245">
    <property type="entry name" value="Ser-Thr/Tyr_kinase_cat_dom"/>
</dbReference>
<dbReference type="InterPro" id="IPR009030">
    <property type="entry name" value="Growth_fac_rcpt_cys_sf"/>
</dbReference>
<keyword evidence="3" id="KW-0808">Transferase</keyword>
<dbReference type="Pfam" id="PF07714">
    <property type="entry name" value="PK_Tyr_Ser-Thr"/>
    <property type="match status" value="1"/>
</dbReference>
<dbReference type="EMBL" id="KB207019">
    <property type="protein sequence ID" value="ELP86040.1"/>
    <property type="molecule type" value="Genomic_DNA"/>
</dbReference>
<dbReference type="InterPro" id="IPR011009">
    <property type="entry name" value="Kinase-like_dom_sf"/>
</dbReference>
<organism evidence="3 4">
    <name type="scientific">Entamoeba invadens IP1</name>
    <dbReference type="NCBI Taxonomy" id="370355"/>
    <lineage>
        <taxon>Eukaryota</taxon>
        <taxon>Amoebozoa</taxon>
        <taxon>Evosea</taxon>
        <taxon>Archamoebae</taxon>
        <taxon>Mastigamoebida</taxon>
        <taxon>Entamoebidae</taxon>
        <taxon>Entamoeba</taxon>
    </lineage>
</organism>
<dbReference type="GO" id="GO:0004672">
    <property type="term" value="F:protein kinase activity"/>
    <property type="evidence" value="ECO:0007669"/>
    <property type="project" value="InterPro"/>
</dbReference>